<feature type="domain" description="GH29D-like beta-sandwich" evidence="1">
    <location>
        <begin position="192"/>
        <end position="255"/>
    </location>
</feature>
<dbReference type="AlphaFoldDB" id="A0A4R2GM21"/>
<feature type="domain" description="Secretion system C-terminal sorting" evidence="2">
    <location>
        <begin position="1015"/>
        <end position="1080"/>
    </location>
</feature>
<dbReference type="Proteomes" id="UP000295221">
    <property type="component" value="Unassembled WGS sequence"/>
</dbReference>
<organism evidence="3 4">
    <name type="scientific">Natronoflexus pectinivorans</name>
    <dbReference type="NCBI Taxonomy" id="682526"/>
    <lineage>
        <taxon>Bacteria</taxon>
        <taxon>Pseudomonadati</taxon>
        <taxon>Bacteroidota</taxon>
        <taxon>Bacteroidia</taxon>
        <taxon>Marinilabiliales</taxon>
        <taxon>Marinilabiliaceae</taxon>
        <taxon>Natronoflexus</taxon>
    </lineage>
</organism>
<dbReference type="Pfam" id="PF18962">
    <property type="entry name" value="Por_Secre_tail"/>
    <property type="match status" value="1"/>
</dbReference>
<dbReference type="EMBL" id="SLWK01000002">
    <property type="protein sequence ID" value="TCO09748.1"/>
    <property type="molecule type" value="Genomic_DNA"/>
</dbReference>
<dbReference type="Pfam" id="PF13290">
    <property type="entry name" value="CHB_HEX_C_1"/>
    <property type="match status" value="2"/>
</dbReference>
<reference evidence="3 4" key="1">
    <citation type="submission" date="2019-03" db="EMBL/GenBank/DDBJ databases">
        <title>Genomic Encyclopedia of Type Strains, Phase IV (KMG-IV): sequencing the most valuable type-strain genomes for metagenomic binning, comparative biology and taxonomic classification.</title>
        <authorList>
            <person name="Goeker M."/>
        </authorList>
    </citation>
    <scope>NUCLEOTIDE SEQUENCE [LARGE SCALE GENOMIC DNA]</scope>
    <source>
        <strain evidence="3 4">DSM 24179</strain>
    </source>
</reference>
<keyword evidence="4" id="KW-1185">Reference proteome</keyword>
<gene>
    <name evidence="3" type="ORF">EV194_102174</name>
</gene>
<evidence type="ECO:0000259" key="2">
    <source>
        <dbReference type="Pfam" id="PF18962"/>
    </source>
</evidence>
<name>A0A4R2GM21_9BACT</name>
<protein>
    <submittedName>
        <fullName evidence="3">Putative secreted protein (Por secretion system target)</fullName>
    </submittedName>
</protein>
<proteinExistence type="predicted"/>
<sequence length="1084" mass="121278">MKNFILKSFLLSFLSVFWINQLNGQYVVDFEDATKGSYGSGTVNLNGIDWNMTEALIGGNEPADWKNGERSARMRGYGISSMTMLEDLEDGLGTISFYYRRYGTDAQVDWIVEYSTDAGDSWTQIGSDFTAPSSDDVQLFSETVNIEGNVRIRIKRATESGTANRRLNIDDITMTAFDPDAPQIVANPTFSPASGNLFEPTEVSITTSTADADVYYKTSEEGDWILYEGAIMVSENTTIWAYAEKEDMEDSDVVSASYLFPIEVASIAELRNAERNNNFYTIAGEVVITYFTENSRNQVYIQDKDGSEALLIDDSSGTITTEYELYDGISGLTGQITGFRRMMQFVPAVDPGNAASQNNEMTPQTVSIEDLNTSFTNDTADYQGQLIKLENVLIVTEAEEFALGAAYQLRDFHGQTLTMRTPYPDKDYLEESIPGRWQNLTGVILQEDDLVIFIPRFLSDFEESDINDDLAAMPAIDPAGGYFIEPVDVSITTETEDGTIWYNFTAPDSDESEWIEYTGTITITESSNIWAKTKKEGMNDSPLAHAYFDFPDPMVVPFMTKFSVAEYWDLVSGATSYGQKHYEEGGWYFTAENSIRDTDITFEESNYSLRNRDDLTITNLLPIDGLGGFRLWLRDWRNSPKADREIHISFDGGENFTMIDVIDANWAQDEDDFYPFTYYFQDGAQSFSAEQIVVVFYGDTNNNNRMRIGAFEALEESNVVATPSITPNGGVLFEPTPVAIETSTTDATIWYKTTEDGDWVLYEEEIFVSENTTIWAYAGKDEMEDSEVASATFTFPIEVASIEDLRKVERNNDYYRITGEVVFTFFTSNRNQKYIQDKDGEAAILIDDNSGIITGDYDLYDGITGLTGQLTGYEGMLQFVPSTDPGAATSNENTIVPQEVSLLTLITALTNDTSDYQARLVIVKDLTIDTEESIFEAGTSYALTDAEDYSLILRTAYADLDYIDMEITDKKYHITGVILQFRDDIQLVPRAWADFEEVIESGLNSAEAHGYSLTPNPTKDVLTIHSPDVISSIKLYNITGSLVRSETANSSNHNINISDLPSGIYLVKITNIDGEVVLSRILKK</sequence>
<dbReference type="RefSeq" id="WP_132432517.1">
    <property type="nucleotide sequence ID" value="NZ_SLWK01000002.1"/>
</dbReference>
<dbReference type="NCBIfam" id="TIGR04183">
    <property type="entry name" value="Por_Secre_tail"/>
    <property type="match status" value="1"/>
</dbReference>
<comment type="caution">
    <text evidence="3">The sequence shown here is derived from an EMBL/GenBank/DDBJ whole genome shotgun (WGS) entry which is preliminary data.</text>
</comment>
<evidence type="ECO:0000259" key="1">
    <source>
        <dbReference type="Pfam" id="PF13290"/>
    </source>
</evidence>
<evidence type="ECO:0000313" key="3">
    <source>
        <dbReference type="EMBL" id="TCO09748.1"/>
    </source>
</evidence>
<dbReference type="InterPro" id="IPR059177">
    <property type="entry name" value="GH29D-like_dom"/>
</dbReference>
<accession>A0A4R2GM21</accession>
<evidence type="ECO:0000313" key="4">
    <source>
        <dbReference type="Proteomes" id="UP000295221"/>
    </source>
</evidence>
<dbReference type="InterPro" id="IPR026444">
    <property type="entry name" value="Secre_tail"/>
</dbReference>
<dbReference type="OrthoDB" id="1076849at2"/>
<feature type="domain" description="GH29D-like beta-sandwich" evidence="1">
    <location>
        <begin position="478"/>
        <end position="542"/>
    </location>
</feature>